<dbReference type="EMBL" id="CH671963">
    <property type="protein sequence ID" value="KOB60463.1"/>
    <property type="molecule type" value="Genomic_DNA"/>
</dbReference>
<evidence type="ECO:0000256" key="4">
    <source>
        <dbReference type="ARBA" id="ARBA00009636"/>
    </source>
</evidence>
<evidence type="ECO:0000256" key="11">
    <source>
        <dbReference type="ARBA" id="ARBA00023273"/>
    </source>
</evidence>
<keyword evidence="11" id="KW-0966">Cell projection</keyword>
<evidence type="ECO:0000256" key="1">
    <source>
        <dbReference type="ARBA" id="ARBA00004114"/>
    </source>
</evidence>
<comment type="subcellular location">
    <subcellularLocation>
        <location evidence="3">Cell projection</location>
        <location evidence="3">Cilium</location>
    </subcellularLocation>
    <subcellularLocation>
        <location evidence="1">Cytoplasm</location>
        <location evidence="1">Cytoskeleton</location>
        <location evidence="1">Microtubule organizing center</location>
        <location evidence="1">Centrosome</location>
        <location evidence="1">Centriole</location>
    </subcellularLocation>
    <subcellularLocation>
        <location evidence="2">Nucleus</location>
    </subcellularLocation>
</comment>
<dbReference type="SUPFAM" id="SSF52490">
    <property type="entry name" value="Tubulin nucleotide-binding domain-like"/>
    <property type="match status" value="1"/>
</dbReference>
<gene>
    <name evidence="15" type="ORF">PFHG_02223</name>
</gene>
<evidence type="ECO:0000313" key="15">
    <source>
        <dbReference type="EMBL" id="KOB60463.1"/>
    </source>
</evidence>
<comment type="similarity">
    <text evidence="4">Belongs to the tubulin family.</text>
</comment>
<dbReference type="OMA" id="KFELMCK"/>
<keyword evidence="8" id="KW-0970">Cilium biogenesis/degradation</keyword>
<evidence type="ECO:0000256" key="5">
    <source>
        <dbReference type="ARBA" id="ARBA00014184"/>
    </source>
</evidence>
<evidence type="ECO:0000256" key="12">
    <source>
        <dbReference type="ARBA" id="ARBA00030594"/>
    </source>
</evidence>
<reference evidence="15 16" key="1">
    <citation type="submission" date="2006-03" db="EMBL/GenBank/DDBJ databases">
        <title>Annotation of Plasmodium falciparum HB3.</title>
        <authorList>
            <consortium name="The Broad Institute Genome Sequencing Platform"/>
            <person name="Volkman S.K."/>
            <person name="Neafsey D.E."/>
            <person name="Dash A.P."/>
            <person name="Chitnis C.E."/>
            <person name="Hartl D.L."/>
            <person name="Young S.K."/>
            <person name="Zeng Q."/>
            <person name="Koehrsen M."/>
            <person name="Alvarado L."/>
            <person name="Berlin A."/>
            <person name="Borenstein D."/>
            <person name="Chapman S.B."/>
            <person name="Chen Z."/>
            <person name="Engels R."/>
            <person name="Freedman E."/>
            <person name="Gellesch M."/>
            <person name="Goldberg J."/>
            <person name="Griggs A."/>
            <person name="Gujja S."/>
            <person name="Heilman E.R."/>
            <person name="Heiman D.I."/>
            <person name="Howarth C."/>
            <person name="Jen D."/>
            <person name="Larson L."/>
            <person name="Mehta T."/>
            <person name="Neiman D."/>
            <person name="Park D."/>
            <person name="Pearson M."/>
            <person name="Roberts A."/>
            <person name="Saif S."/>
            <person name="Shea T."/>
            <person name="Shenoy N."/>
            <person name="Sisk P."/>
            <person name="Stolte C."/>
            <person name="Sykes S."/>
            <person name="Walk T."/>
            <person name="White J."/>
            <person name="Yandava C."/>
            <person name="Haas B."/>
            <person name="Henn M.R."/>
            <person name="Nusbaum C."/>
            <person name="Birren B."/>
        </authorList>
    </citation>
    <scope>NUCLEOTIDE SEQUENCE [LARGE SCALE GENOMIC DNA]</scope>
    <source>
        <strain evidence="15">HB3</strain>
    </source>
</reference>
<evidence type="ECO:0000256" key="9">
    <source>
        <dbReference type="ARBA" id="ARBA00023134"/>
    </source>
</evidence>
<dbReference type="GO" id="GO:0005634">
    <property type="term" value="C:nucleus"/>
    <property type="evidence" value="ECO:0007669"/>
    <property type="project" value="UniProtKB-SubCell"/>
</dbReference>
<accession>A0A0L7KAQ3</accession>
<reference evidence="16" key="2">
    <citation type="submission" date="2006-03" db="EMBL/GenBank/DDBJ databases">
        <title>The genome sequence of the Plasmodium falciparum HB3.</title>
        <authorList>
            <consortium name="The Broad Institute Genome Sequencing Platform"/>
            <person name="Birren B."/>
            <person name="Lander E."/>
            <person name="Galagan J."/>
            <person name="Nusbaum C."/>
            <person name="Devon K."/>
            <person name="Henn M."/>
            <person name="Jaffe D."/>
            <person name="Butler J."/>
            <person name="Alvarez P."/>
            <person name="Gnerre S."/>
            <person name="Grabherr M."/>
            <person name="Kleber M."/>
            <person name="Mauceli E."/>
            <person name="Brockman W."/>
            <person name="MacCallum I.A."/>
            <person name="Rounsley S."/>
            <person name="Young S."/>
            <person name="LaButti K."/>
            <person name="Pushparaj V."/>
            <person name="DeCaprio D."/>
            <person name="Crawford M."/>
            <person name="Koehrsen M."/>
            <person name="Engels R."/>
            <person name="Montgomery P."/>
            <person name="Pearson M."/>
            <person name="Howarth C."/>
            <person name="Larson L."/>
            <person name="Luoma S."/>
            <person name="White J."/>
            <person name="Kodira C."/>
            <person name="Zeng Q."/>
            <person name="Oleary S."/>
            <person name="Yandava C."/>
            <person name="Alvarado L."/>
            <person name="Wirth D."/>
            <person name="Volkman S."/>
            <person name="Hartl D."/>
        </authorList>
    </citation>
    <scope>NUCLEOTIDE SEQUENCE [LARGE SCALE GENOMIC DNA]</scope>
</reference>
<evidence type="ECO:0000256" key="6">
    <source>
        <dbReference type="ARBA" id="ARBA00022701"/>
    </source>
</evidence>
<dbReference type="PANTHER" id="PTHR11588">
    <property type="entry name" value="TUBULIN"/>
    <property type="match status" value="1"/>
</dbReference>
<dbReference type="VEuPathDB" id="PlasmoDB:PfHB3_090038700"/>
<dbReference type="InterPro" id="IPR008280">
    <property type="entry name" value="Tub_FtsZ_C"/>
</dbReference>
<organism evidence="15 16">
    <name type="scientific">Plasmodium falciparum (isolate HB3)</name>
    <dbReference type="NCBI Taxonomy" id="137071"/>
    <lineage>
        <taxon>Eukaryota</taxon>
        <taxon>Sar</taxon>
        <taxon>Alveolata</taxon>
        <taxon>Apicomplexa</taxon>
        <taxon>Aconoidasida</taxon>
        <taxon>Haemosporida</taxon>
        <taxon>Plasmodiidae</taxon>
        <taxon>Plasmodium</taxon>
        <taxon>Plasmodium (Laverania)</taxon>
    </lineage>
</organism>
<dbReference type="GO" id="GO:0030030">
    <property type="term" value="P:cell projection organization"/>
    <property type="evidence" value="ECO:0007669"/>
    <property type="project" value="UniProtKB-KW"/>
</dbReference>
<name>A0A0L7KAQ3_PLAFX</name>
<dbReference type="InterPro" id="IPR003008">
    <property type="entry name" value="Tubulin_FtsZ_GTPase"/>
</dbReference>
<dbReference type="Proteomes" id="UP000054289">
    <property type="component" value="Unassembled WGS sequence"/>
</dbReference>
<dbReference type="GO" id="GO:0005200">
    <property type="term" value="F:structural constituent of cytoskeleton"/>
    <property type="evidence" value="ECO:0007669"/>
    <property type="project" value="InterPro"/>
</dbReference>
<dbReference type="KEGG" id="pfh:PFHG_02223"/>
<dbReference type="Gene3D" id="3.40.50.1440">
    <property type="entry name" value="Tubulin/FtsZ, GTPase domain"/>
    <property type="match status" value="1"/>
</dbReference>
<dbReference type="InterPro" id="IPR000217">
    <property type="entry name" value="Tubulin"/>
</dbReference>
<dbReference type="InterPro" id="IPR036525">
    <property type="entry name" value="Tubulin/FtsZ_GTPase_sf"/>
</dbReference>
<dbReference type="AlphaFoldDB" id="A0A0L7KAQ3"/>
<dbReference type="GO" id="GO:0007017">
    <property type="term" value="P:microtubule-based process"/>
    <property type="evidence" value="ECO:0007669"/>
    <property type="project" value="InterPro"/>
</dbReference>
<feature type="domain" description="Tubulin/FtsZ GTPase" evidence="14">
    <location>
        <begin position="233"/>
        <end position="432"/>
    </location>
</feature>
<dbReference type="CDD" id="cd02189">
    <property type="entry name" value="delta_zeta_tubulin-like"/>
    <property type="match status" value="1"/>
</dbReference>
<sequence>MMGVLSIQIGQCGNQVGYEFFDILHKYISCSKNEYFKSKLTTMYFDEEYKYGKNLLPIVEYEENEGNRNYMNVNNNIMCLNNLIARCILIDMEPKVIERCLSLNNNYDDCIKRKVQKKEKYQKIVKCNSEKSVGKKKYDDSDECCLQYVCGLDDYYESKNNFLKIFKRNNNNNNNNDHHHDNDGEEYNIYAKSKHNNNNNNNNINNILFKKSLYNNNILFKKSLYNNNDILKDDKLNGNNNLYNSYKNADHEENNNLVKTNFCSSSYFTNEWKFNKSNFICGLNGSGNNWAYGFYVHGKNICEDFINIINKEFEKNESKESIDNILLFHSLAGGSGSGLSSYISYILKDEYPKTNIFNICILPYMFGEISVQSLNTILCLSSLYDCSDGLILIENDKFELMCKRINNDENINLEEINKYISLFIAYNIGFPIDLSNSNYNNNCNYCNIMNYILSDLCCHPNYKLLSTRYLPQVFKENIIFEQNSFNMLIKRMHRMLIKGTILDSNNICTNVMKKITNDISCNYIDNYYINRLSSRNILKNKNIFYKQNSFHIPIHMNEINSNSYIDQHDNSVYLKKKKKKKNYYNCIQKTSKNQNNQDNILYQHKNNYHKTDEYNHYTHNNVILNSKMIMRGEINENIDLHLFKNHVLYNNKSLNPLEIYIDQNKQFTNNSISMISNCLTPIPTLTHILEKAKLLYSTNAYIYQYNNYGVTHDQIYNSLMYVEQIINSYESLSSE</sequence>
<dbReference type="OrthoDB" id="10250004at2759"/>
<evidence type="ECO:0000313" key="16">
    <source>
        <dbReference type="Proteomes" id="UP000054289"/>
    </source>
</evidence>
<evidence type="ECO:0000256" key="13">
    <source>
        <dbReference type="ARBA" id="ARBA00046149"/>
    </source>
</evidence>
<evidence type="ECO:0000256" key="3">
    <source>
        <dbReference type="ARBA" id="ARBA00004138"/>
    </source>
</evidence>
<dbReference type="GO" id="GO:0005929">
    <property type="term" value="C:cilium"/>
    <property type="evidence" value="ECO:0007669"/>
    <property type="project" value="UniProtKB-SubCell"/>
</dbReference>
<evidence type="ECO:0000259" key="14">
    <source>
        <dbReference type="SMART" id="SM00864"/>
    </source>
</evidence>
<evidence type="ECO:0000256" key="10">
    <source>
        <dbReference type="ARBA" id="ARBA00023242"/>
    </source>
</evidence>
<comment type="function">
    <text evidence="13">Acts as a positive regulator of hedgehog signaling and regulates ciliary function.</text>
</comment>
<proteinExistence type="inferred from homology"/>
<dbReference type="PRINTS" id="PR01224">
    <property type="entry name" value="DELTATUBULIN"/>
</dbReference>
<protein>
    <recommendedName>
        <fullName evidence="5">Tubulin delta chain</fullName>
    </recommendedName>
    <alternativeName>
        <fullName evidence="12">Delta-tubulin</fullName>
    </alternativeName>
</protein>
<dbReference type="GO" id="GO:0005525">
    <property type="term" value="F:GTP binding"/>
    <property type="evidence" value="ECO:0007669"/>
    <property type="project" value="UniProtKB-KW"/>
</dbReference>
<evidence type="ECO:0000256" key="2">
    <source>
        <dbReference type="ARBA" id="ARBA00004123"/>
    </source>
</evidence>
<dbReference type="SUPFAM" id="SSF55307">
    <property type="entry name" value="Tubulin C-terminal domain-like"/>
    <property type="match status" value="2"/>
</dbReference>
<keyword evidence="10" id="KW-0539">Nucleus</keyword>
<dbReference type="InterPro" id="IPR002967">
    <property type="entry name" value="Delta_tubulin"/>
</dbReference>
<keyword evidence="6" id="KW-0493">Microtubule</keyword>
<dbReference type="GO" id="GO:0005874">
    <property type="term" value="C:microtubule"/>
    <property type="evidence" value="ECO:0007669"/>
    <property type="project" value="UniProtKB-KW"/>
</dbReference>
<dbReference type="SMART" id="SM00864">
    <property type="entry name" value="Tubulin"/>
    <property type="match status" value="1"/>
</dbReference>
<keyword evidence="9" id="KW-0342">GTP-binding</keyword>
<evidence type="ECO:0000256" key="8">
    <source>
        <dbReference type="ARBA" id="ARBA00022794"/>
    </source>
</evidence>
<dbReference type="Pfam" id="PF00091">
    <property type="entry name" value="Tubulin"/>
    <property type="match status" value="1"/>
</dbReference>
<dbReference type="GO" id="GO:0005814">
    <property type="term" value="C:centriole"/>
    <property type="evidence" value="ECO:0007669"/>
    <property type="project" value="UniProtKB-SubCell"/>
</dbReference>
<evidence type="ECO:0000256" key="7">
    <source>
        <dbReference type="ARBA" id="ARBA00022741"/>
    </source>
</evidence>
<keyword evidence="7" id="KW-0547">Nucleotide-binding</keyword>